<protein>
    <recommendedName>
        <fullName evidence="5">Oxidoreductase, short chain dehydrogenase/reductase family protein</fullName>
    </recommendedName>
</protein>
<dbReference type="GO" id="GO:0016491">
    <property type="term" value="F:oxidoreductase activity"/>
    <property type="evidence" value="ECO:0007669"/>
    <property type="project" value="UniProtKB-KW"/>
</dbReference>
<dbReference type="GeneID" id="20325227"/>
<dbReference type="Pfam" id="PF00106">
    <property type="entry name" value="adh_short"/>
    <property type="match status" value="1"/>
</dbReference>
<dbReference type="OrthoDB" id="191139at2759"/>
<dbReference type="InterPro" id="IPR036291">
    <property type="entry name" value="NAD(P)-bd_dom_sf"/>
</dbReference>
<organism evidence="3 4">
    <name type="scientific">Opisthorchis viverrini</name>
    <name type="common">Southeast Asian liver fluke</name>
    <dbReference type="NCBI Taxonomy" id="6198"/>
    <lineage>
        <taxon>Eukaryota</taxon>
        <taxon>Metazoa</taxon>
        <taxon>Spiralia</taxon>
        <taxon>Lophotrochozoa</taxon>
        <taxon>Platyhelminthes</taxon>
        <taxon>Trematoda</taxon>
        <taxon>Digenea</taxon>
        <taxon>Opisthorchiida</taxon>
        <taxon>Opisthorchiata</taxon>
        <taxon>Opisthorchiidae</taxon>
        <taxon>Opisthorchis</taxon>
    </lineage>
</organism>
<reference evidence="3 4" key="1">
    <citation type="submission" date="2013-11" db="EMBL/GenBank/DDBJ databases">
        <title>Opisthorchis viverrini - life in the bile duct.</title>
        <authorList>
            <person name="Young N.D."/>
            <person name="Nagarajan N."/>
            <person name="Lin S.J."/>
            <person name="Korhonen P.K."/>
            <person name="Jex A.R."/>
            <person name="Hall R.S."/>
            <person name="Safavi-Hemami H."/>
            <person name="Kaewkong W."/>
            <person name="Bertrand D."/>
            <person name="Gao S."/>
            <person name="Seet Q."/>
            <person name="Wongkham S."/>
            <person name="Teh B.T."/>
            <person name="Wongkham C."/>
            <person name="Intapan P.M."/>
            <person name="Maleewong W."/>
            <person name="Yang X."/>
            <person name="Hu M."/>
            <person name="Wang Z."/>
            <person name="Hofmann A."/>
            <person name="Sternberg P.W."/>
            <person name="Tan P."/>
            <person name="Wang J."/>
            <person name="Gasser R.B."/>
        </authorList>
    </citation>
    <scope>NUCLEOTIDE SEQUENCE [LARGE SCALE GENOMIC DNA]</scope>
</reference>
<dbReference type="PANTHER" id="PTHR43157">
    <property type="entry name" value="PHOSPHATIDYLINOSITOL-GLYCAN BIOSYNTHESIS CLASS F PROTEIN-RELATED"/>
    <property type="match status" value="1"/>
</dbReference>
<accession>A0A074Z0D0</accession>
<dbReference type="SUPFAM" id="SSF51735">
    <property type="entry name" value="NAD(P)-binding Rossmann-fold domains"/>
    <property type="match status" value="1"/>
</dbReference>
<gene>
    <name evidence="3" type="ORF">T265_11059</name>
</gene>
<sequence>MGNDSFSCVLIAGCFYGVLTSEIAEAVWSPDVLQQQAGHKLKSTTLPSITDGAAGPEHNPMRRAIRRQVKVSLRSDREVWWTQKAKEVEEAQKAGNARRLFQLIRVPAPGSHLQLNVLHQAASCFSRYDIRDIAILTCELLDLASYKSIRSFADRMRQKNEPISILVNNAGIDLYDPEYDSSGIELQLKVNHLGHFLLSELLRPLLDAAGSARIVVTSSLRHRFATLNPEDLSRPIAGACYSSSKLANVIHASELSKRWGPNVIAVSVHPGLVRTEVFRHHPIRHWIVHNMGFSKTAWQGAQTLLHCCLAKDLVPGGYYAECRLATVNSQALQDGVGEKLWTASERLVDQWSRNPEEQ</sequence>
<dbReference type="CTD" id="20325227"/>
<evidence type="ECO:0000256" key="1">
    <source>
        <dbReference type="ARBA" id="ARBA00023002"/>
    </source>
</evidence>
<keyword evidence="1" id="KW-0560">Oxidoreductase</keyword>
<dbReference type="AlphaFoldDB" id="A0A074Z0D0"/>
<dbReference type="InterPro" id="IPR002347">
    <property type="entry name" value="SDR_fam"/>
</dbReference>
<dbReference type="EMBL" id="KL597062">
    <property type="protein sequence ID" value="KER20388.1"/>
    <property type="molecule type" value="Genomic_DNA"/>
</dbReference>
<dbReference type="Gene3D" id="3.40.50.720">
    <property type="entry name" value="NAD(P)-binding Rossmann-like Domain"/>
    <property type="match status" value="1"/>
</dbReference>
<keyword evidence="2" id="KW-0732">Signal</keyword>
<evidence type="ECO:0008006" key="5">
    <source>
        <dbReference type="Google" id="ProtNLM"/>
    </source>
</evidence>
<dbReference type="RefSeq" id="XP_009175873.1">
    <property type="nucleotide sequence ID" value="XM_009177609.1"/>
</dbReference>
<evidence type="ECO:0000313" key="4">
    <source>
        <dbReference type="Proteomes" id="UP000054324"/>
    </source>
</evidence>
<dbReference type="PANTHER" id="PTHR43157:SF31">
    <property type="entry name" value="PHOSPHATIDYLINOSITOL-GLYCAN BIOSYNTHESIS CLASS F PROTEIN"/>
    <property type="match status" value="1"/>
</dbReference>
<evidence type="ECO:0000313" key="3">
    <source>
        <dbReference type="EMBL" id="KER20388.1"/>
    </source>
</evidence>
<keyword evidence="4" id="KW-1185">Reference proteome</keyword>
<evidence type="ECO:0000256" key="2">
    <source>
        <dbReference type="SAM" id="SignalP"/>
    </source>
</evidence>
<proteinExistence type="predicted"/>
<name>A0A074Z0D0_OPIVI</name>
<dbReference type="STRING" id="6198.A0A074Z0D0"/>
<dbReference type="KEGG" id="ovi:T265_11059"/>
<dbReference type="Proteomes" id="UP000054324">
    <property type="component" value="Unassembled WGS sequence"/>
</dbReference>
<feature type="chain" id="PRO_5001704858" description="Oxidoreductase, short chain dehydrogenase/reductase family protein" evidence="2">
    <location>
        <begin position="21"/>
        <end position="358"/>
    </location>
</feature>
<feature type="signal peptide" evidence="2">
    <location>
        <begin position="1"/>
        <end position="20"/>
    </location>
</feature>